<dbReference type="EMBL" id="LUTY01000212">
    <property type="protein sequence ID" value="OAD23690.1"/>
    <property type="molecule type" value="Genomic_DNA"/>
</dbReference>
<feature type="transmembrane region" description="Helical" evidence="1">
    <location>
        <begin position="135"/>
        <end position="155"/>
    </location>
</feature>
<evidence type="ECO:0000313" key="3">
    <source>
        <dbReference type="Proteomes" id="UP000076962"/>
    </source>
</evidence>
<accession>A0A176S6R1</accession>
<keyword evidence="3" id="KW-1185">Reference proteome</keyword>
<keyword evidence="1" id="KW-0812">Transmembrane</keyword>
<protein>
    <submittedName>
        <fullName evidence="2">Membrane protein</fullName>
    </submittedName>
</protein>
<keyword evidence="1" id="KW-0472">Membrane</keyword>
<reference evidence="2 3" key="1">
    <citation type="submission" date="2016-05" db="EMBL/GenBank/DDBJ databases">
        <title>Single-cell genome of chain-forming Candidatus Thiomargarita nelsonii and comparison to other large sulfur-oxidizing bacteria.</title>
        <authorList>
            <person name="Winkel M."/>
            <person name="Salman V."/>
            <person name="Woyke T."/>
            <person name="Schulz-Vogt H."/>
            <person name="Richter M."/>
            <person name="Flood B."/>
            <person name="Bailey J."/>
            <person name="Amann R."/>
            <person name="Mussmann M."/>
        </authorList>
    </citation>
    <scope>NUCLEOTIDE SEQUENCE [LARGE SCALE GENOMIC DNA]</scope>
    <source>
        <strain evidence="2 3">THI036</strain>
    </source>
</reference>
<organism evidence="2 3">
    <name type="scientific">Candidatus Thiomargarita nelsonii</name>
    <dbReference type="NCBI Taxonomy" id="1003181"/>
    <lineage>
        <taxon>Bacteria</taxon>
        <taxon>Pseudomonadati</taxon>
        <taxon>Pseudomonadota</taxon>
        <taxon>Gammaproteobacteria</taxon>
        <taxon>Thiotrichales</taxon>
        <taxon>Thiotrichaceae</taxon>
        <taxon>Thiomargarita</taxon>
    </lineage>
</organism>
<gene>
    <name evidence="2" type="ORF">THIOM_000469</name>
</gene>
<feature type="transmembrane region" description="Helical" evidence="1">
    <location>
        <begin position="94"/>
        <end position="115"/>
    </location>
</feature>
<evidence type="ECO:0000256" key="1">
    <source>
        <dbReference type="SAM" id="Phobius"/>
    </source>
</evidence>
<comment type="caution">
    <text evidence="2">The sequence shown here is derived from an EMBL/GenBank/DDBJ whole genome shotgun (WGS) entry which is preliminary data.</text>
</comment>
<evidence type="ECO:0000313" key="2">
    <source>
        <dbReference type="EMBL" id="OAD23690.1"/>
    </source>
</evidence>
<dbReference type="Proteomes" id="UP000076962">
    <property type="component" value="Unassembled WGS sequence"/>
</dbReference>
<proteinExistence type="predicted"/>
<sequence length="210" mass="24130">MVFWSPRFILGKRRLLPIMNGILQKWQERLRADRESIYFSEVMGHSGPFSTKTHMVFLSNRRLLFVENGLFSTQITATFISELQGLRLKSRVRIGLLLLGLFLMSMGGLLQLGYLTPPLNFETQNIGQFGLPVTTIGVILLEVVGGLLVLLAWIVRKKWILLDVRNSMLPLTSPWASKEEDFLKLANDITYHRSLWEEPVTNEEAEKRNE</sequence>
<dbReference type="AlphaFoldDB" id="A0A176S6R1"/>
<keyword evidence="1" id="KW-1133">Transmembrane helix</keyword>
<name>A0A176S6R1_9GAMM</name>